<keyword evidence="6" id="KW-0999">Mitochondrion inner membrane</keyword>
<keyword evidence="5" id="KW-0677">Repeat</keyword>
<feature type="repeat" description="Solcar" evidence="10">
    <location>
        <begin position="193"/>
        <end position="277"/>
    </location>
</feature>
<dbReference type="Pfam" id="PF00153">
    <property type="entry name" value="Mito_carr"/>
    <property type="match status" value="3"/>
</dbReference>
<keyword evidence="8" id="KW-0496">Mitochondrion</keyword>
<evidence type="ECO:0000256" key="8">
    <source>
        <dbReference type="ARBA" id="ARBA00023128"/>
    </source>
</evidence>
<evidence type="ECO:0000256" key="3">
    <source>
        <dbReference type="ARBA" id="ARBA00022448"/>
    </source>
</evidence>
<dbReference type="AlphaFoldDB" id="A0A7E4VR18"/>
<comment type="subcellular location">
    <subcellularLocation>
        <location evidence="1">Mitochondrion inner membrane</location>
        <topology evidence="1">Multi-pass membrane protein</topology>
    </subcellularLocation>
</comment>
<dbReference type="InterPro" id="IPR044677">
    <property type="entry name" value="SLC25A3/Pic2/Mir1-like"/>
</dbReference>
<evidence type="ECO:0000256" key="12">
    <source>
        <dbReference type="SAM" id="MobiDB-lite"/>
    </source>
</evidence>
<accession>A0A7E4VR18</accession>
<reference evidence="14" key="2">
    <citation type="submission" date="2020-10" db="UniProtKB">
        <authorList>
            <consortium name="WormBaseParasite"/>
        </authorList>
    </citation>
    <scope>IDENTIFICATION</scope>
</reference>
<evidence type="ECO:0000256" key="6">
    <source>
        <dbReference type="ARBA" id="ARBA00022792"/>
    </source>
</evidence>
<proteinExistence type="inferred from homology"/>
<evidence type="ECO:0000256" key="4">
    <source>
        <dbReference type="ARBA" id="ARBA00022692"/>
    </source>
</evidence>
<evidence type="ECO:0000256" key="11">
    <source>
        <dbReference type="RuleBase" id="RU000488"/>
    </source>
</evidence>
<evidence type="ECO:0000256" key="9">
    <source>
        <dbReference type="ARBA" id="ARBA00023136"/>
    </source>
</evidence>
<dbReference type="GO" id="GO:1990547">
    <property type="term" value="P:mitochondrial phosphate ion transmembrane transport"/>
    <property type="evidence" value="ECO:0007669"/>
    <property type="project" value="InterPro"/>
</dbReference>
<dbReference type="InterPro" id="IPR023395">
    <property type="entry name" value="MCP_dom_sf"/>
</dbReference>
<name>A0A7E4VR18_PANRE</name>
<keyword evidence="13" id="KW-1185">Reference proteome</keyword>
<dbReference type="PROSITE" id="PS50920">
    <property type="entry name" value="SOLCAR"/>
    <property type="match status" value="3"/>
</dbReference>
<evidence type="ECO:0000256" key="10">
    <source>
        <dbReference type="PROSITE-ProRule" id="PRU00282"/>
    </source>
</evidence>
<keyword evidence="7" id="KW-1133">Transmembrane helix</keyword>
<comment type="similarity">
    <text evidence="2 11">Belongs to the mitochondrial carrier (TC 2.A.29) family.</text>
</comment>
<evidence type="ECO:0000313" key="13">
    <source>
        <dbReference type="Proteomes" id="UP000492821"/>
    </source>
</evidence>
<evidence type="ECO:0000256" key="7">
    <source>
        <dbReference type="ARBA" id="ARBA00022989"/>
    </source>
</evidence>
<feature type="repeat" description="Solcar" evidence="10">
    <location>
        <begin position="96"/>
        <end position="180"/>
    </location>
</feature>
<dbReference type="WBParaSite" id="Pan_g23623.t1">
    <property type="protein sequence ID" value="Pan_g23623.t1"/>
    <property type="gene ID" value="Pan_g23623"/>
</dbReference>
<dbReference type="GO" id="GO:0005315">
    <property type="term" value="F:phosphate transmembrane transporter activity"/>
    <property type="evidence" value="ECO:0007669"/>
    <property type="project" value="InterPro"/>
</dbReference>
<dbReference type="GO" id="GO:0005743">
    <property type="term" value="C:mitochondrial inner membrane"/>
    <property type="evidence" value="ECO:0007669"/>
    <property type="project" value="UniProtKB-SubCell"/>
</dbReference>
<evidence type="ECO:0000313" key="14">
    <source>
        <dbReference type="WBParaSite" id="Pan_g23623.t1"/>
    </source>
</evidence>
<evidence type="ECO:0000256" key="2">
    <source>
        <dbReference type="ARBA" id="ARBA00006375"/>
    </source>
</evidence>
<dbReference type="Proteomes" id="UP000492821">
    <property type="component" value="Unassembled WGS sequence"/>
</dbReference>
<evidence type="ECO:0000256" key="5">
    <source>
        <dbReference type="ARBA" id="ARBA00022737"/>
    </source>
</evidence>
<keyword evidence="9 10" id="KW-0472">Membrane</keyword>
<dbReference type="PANTHER" id="PTHR45671">
    <property type="entry name" value="SOLUTE CARRIER FAMILY 25 (MITOCHONDRIAL CARRIER PHOSPHATE CARRIER), MEMBER 3, LIKE-RELATED-RELATED"/>
    <property type="match status" value="1"/>
</dbReference>
<organism evidence="13 14">
    <name type="scientific">Panagrellus redivivus</name>
    <name type="common">Microworm</name>
    <dbReference type="NCBI Taxonomy" id="6233"/>
    <lineage>
        <taxon>Eukaryota</taxon>
        <taxon>Metazoa</taxon>
        <taxon>Ecdysozoa</taxon>
        <taxon>Nematoda</taxon>
        <taxon>Chromadorea</taxon>
        <taxon>Rhabditida</taxon>
        <taxon>Tylenchina</taxon>
        <taxon>Panagrolaimomorpha</taxon>
        <taxon>Panagrolaimoidea</taxon>
        <taxon>Panagrolaimidae</taxon>
        <taxon>Panagrellus</taxon>
    </lineage>
</organism>
<feature type="repeat" description="Solcar" evidence="10">
    <location>
        <begin position="294"/>
        <end position="372"/>
    </location>
</feature>
<feature type="region of interest" description="Disordered" evidence="12">
    <location>
        <begin position="1"/>
        <end position="22"/>
    </location>
</feature>
<sequence length="380" mass="41460">MSNTDLRHRKPDVQPRAIPNDVNPKVTVPEVVEYSKKLEKGSVLRDSYKSLFRREILVAPSISKLISPPLASKSGLIKPSQNASSNPNLIKIGTPEYVVVCGLAGVLVAGGSHLLGTPLDVIKCRIQTNATKFPNFGTALRTTLAEEGIRGLCRGWAPTLIGYGAQGFAKFGFYEVFKKQYADMLGPQFAAQHKIAIYLAASATAEAIGDIALAPFEAVKVRVQTSNTVPSSLHKALPFIYSREGFGGLFKGLPPLWMRQIPYTASKFVCFEACIETIYKDILKKQRHEVSGRDQLAVSLVSSVISGIVCAICSHPPDVVVSKLYKDPNAKLWEVTKQLGFRGLWSGLAARILMIGSIATMQLFVVDSVKTAFNLERPKQ</sequence>
<evidence type="ECO:0000256" key="1">
    <source>
        <dbReference type="ARBA" id="ARBA00004448"/>
    </source>
</evidence>
<protein>
    <submittedName>
        <fullName evidence="14">Phosphate carrier protein, mitochondrial</fullName>
    </submittedName>
</protein>
<dbReference type="PANTHER" id="PTHR45671:SF10">
    <property type="entry name" value="SOLUTE CARRIER FAMILY 25 MEMBER 3"/>
    <property type="match status" value="1"/>
</dbReference>
<dbReference type="SUPFAM" id="SSF103506">
    <property type="entry name" value="Mitochondrial carrier"/>
    <property type="match status" value="1"/>
</dbReference>
<keyword evidence="3 11" id="KW-0813">Transport</keyword>
<dbReference type="Gene3D" id="1.50.40.10">
    <property type="entry name" value="Mitochondrial carrier domain"/>
    <property type="match status" value="1"/>
</dbReference>
<reference evidence="13" key="1">
    <citation type="journal article" date="2013" name="Genetics">
        <title>The draft genome and transcriptome of Panagrellus redivivus are shaped by the harsh demands of a free-living lifestyle.</title>
        <authorList>
            <person name="Srinivasan J."/>
            <person name="Dillman A.R."/>
            <person name="Macchietto M.G."/>
            <person name="Heikkinen L."/>
            <person name="Lakso M."/>
            <person name="Fracchia K.M."/>
            <person name="Antoshechkin I."/>
            <person name="Mortazavi A."/>
            <person name="Wong G."/>
            <person name="Sternberg P.W."/>
        </authorList>
    </citation>
    <scope>NUCLEOTIDE SEQUENCE [LARGE SCALE GENOMIC DNA]</scope>
    <source>
        <strain evidence="13">MT8872</strain>
    </source>
</reference>
<dbReference type="InterPro" id="IPR018108">
    <property type="entry name" value="MCP_transmembrane"/>
</dbReference>
<keyword evidence="4 10" id="KW-0812">Transmembrane</keyword>